<feature type="domain" description="CNH" evidence="6">
    <location>
        <begin position="96"/>
        <end position="400"/>
    </location>
</feature>
<accession>A0A8H7PQH4</accession>
<feature type="compositionally biased region" description="Low complexity" evidence="5">
    <location>
        <begin position="48"/>
        <end position="58"/>
    </location>
</feature>
<feature type="region of interest" description="Disordered" evidence="5">
    <location>
        <begin position="46"/>
        <end position="84"/>
    </location>
</feature>
<evidence type="ECO:0000256" key="3">
    <source>
        <dbReference type="ARBA" id="ARBA00022490"/>
    </source>
</evidence>
<dbReference type="GO" id="GO:0016020">
    <property type="term" value="C:membrane"/>
    <property type="evidence" value="ECO:0007669"/>
    <property type="project" value="TreeGrafter"/>
</dbReference>
<dbReference type="EMBL" id="JAEPQZ010000008">
    <property type="protein sequence ID" value="KAG2178045.1"/>
    <property type="molecule type" value="Genomic_DNA"/>
</dbReference>
<dbReference type="GO" id="GO:0034058">
    <property type="term" value="P:endosomal vesicle fusion"/>
    <property type="evidence" value="ECO:0007669"/>
    <property type="project" value="TreeGrafter"/>
</dbReference>
<evidence type="ECO:0000256" key="5">
    <source>
        <dbReference type="SAM" id="MobiDB-lite"/>
    </source>
</evidence>
<comment type="caution">
    <text evidence="7">The sequence shown here is derived from an EMBL/GenBank/DDBJ whole genome shotgun (WGS) entry which is preliminary data.</text>
</comment>
<sequence>MYRLSSVSRPFRYYTYADFVCIPIAMTFVPYSLQPILNDVTVDPTSPPAEALSPSASSRNLFSRQRPTSSSTEARSPPGSPQGVASRFRGLAAAGKQGIEAVEAWDNNLYVGTSDGHILHYIIEEQQSESHADNARYTSRLDAKINLELGRKVVEKVVVLPQVSKAMVLCGTEKSLYSTLSFYTLPFFDPIPASIIPQIKGVSCFTHDTAEDGQIGEDGTIKLCVIKRRMIQLYKIGELVQLKKEVPLPNGAITVARHRHNLCLADMHQYKLVNLQLSTATALIPTPQSISGSQGSMPQSPGAFIPKPLIAVVGDGEFLVVSGNVNNQTTIGIFVNSVGDAIRGTLQWASYPRSITVQYPYVISLLRNKTIEIHNVRDQQCVQTLELQPGIEPRGLCMAYGIKVWAEGLTTRLRQHQWSPPHVAPLDNIDCDLLNQQLSRSYLIPTRLMLYNKDSIMGLLATPMIVRADALLDTNQVEAGVALANQTQLNLPQGGSGGRIRHELDYIYQKAGFLLLGETLFDDAFRLFSKGNVNPAVIIHLFGNLSIQREQNCIPDVVLYEGVKKIVDKVGRIEDIVARNIERNYSPHIQPDVETATATVELRRVLLLNAQEAVQKYLLREQIKYNKEAKGSVTSKCINTALLKIYVEKEDSNKLYELIESSSNECASKDCEYTLEKAKKYYALSLFYKYNSKVSEVLDIWTRIYTSELEDPDFTDGLNRIRDEMLELDTSQQSIDIINKYGWWLVKQNSIEGVRVFMQCKAADLLDQDDILTRLEPYGNAAAQTYLEYLVQGKGSGSPEHHTRLACSYAKDVQSAMAKTDNVEYFEKIVQDFKSQVAESEKQRISQSLTKPHTTFMAYMAKHATDSPLIQVRVRLLKLLQASRKYDPNTVMEYFISNEHLQLERVIIYGKVEVWLWGLELSQEN</sequence>
<gene>
    <name evidence="7" type="ORF">INT43_003298</name>
</gene>
<dbReference type="Pfam" id="PF10366">
    <property type="entry name" value="Vps39_1"/>
    <property type="match status" value="1"/>
</dbReference>
<evidence type="ECO:0000256" key="4">
    <source>
        <dbReference type="ARBA" id="ARBA00022927"/>
    </source>
</evidence>
<dbReference type="Proteomes" id="UP000654370">
    <property type="component" value="Unassembled WGS sequence"/>
</dbReference>
<dbReference type="PANTHER" id="PTHR12894">
    <property type="entry name" value="CNH DOMAIN CONTAINING"/>
    <property type="match status" value="1"/>
</dbReference>
<keyword evidence="8" id="KW-1185">Reference proteome</keyword>
<evidence type="ECO:0000313" key="7">
    <source>
        <dbReference type="EMBL" id="KAG2178045.1"/>
    </source>
</evidence>
<keyword evidence="2" id="KW-0813">Transport</keyword>
<proteinExistence type="predicted"/>
<comment type="subcellular location">
    <subcellularLocation>
        <location evidence="1">Cytoplasm</location>
    </subcellularLocation>
</comment>
<protein>
    <recommendedName>
        <fullName evidence="6">CNH domain-containing protein</fullName>
    </recommendedName>
</protein>
<name>A0A8H7PQH4_MORIS</name>
<dbReference type="PANTHER" id="PTHR12894:SF27">
    <property type="entry name" value="TRANSFORMING GROWTH FACTOR-BETA RECEPTOR-ASSOCIATED PROTEIN 1"/>
    <property type="match status" value="1"/>
</dbReference>
<evidence type="ECO:0000313" key="8">
    <source>
        <dbReference type="Proteomes" id="UP000654370"/>
    </source>
</evidence>
<dbReference type="GO" id="GO:0005737">
    <property type="term" value="C:cytoplasm"/>
    <property type="evidence" value="ECO:0007669"/>
    <property type="project" value="UniProtKB-SubCell"/>
</dbReference>
<evidence type="ECO:0000259" key="6">
    <source>
        <dbReference type="PROSITE" id="PS50219"/>
    </source>
</evidence>
<dbReference type="GO" id="GO:0006914">
    <property type="term" value="P:autophagy"/>
    <property type="evidence" value="ECO:0007669"/>
    <property type="project" value="TreeGrafter"/>
</dbReference>
<reference evidence="7" key="1">
    <citation type="submission" date="2020-12" db="EMBL/GenBank/DDBJ databases">
        <title>Metabolic potential, ecology and presence of endohyphal bacteria is reflected in genomic diversity of Mucoromycotina.</title>
        <authorList>
            <person name="Muszewska A."/>
            <person name="Okrasinska A."/>
            <person name="Steczkiewicz K."/>
            <person name="Drgas O."/>
            <person name="Orlowska M."/>
            <person name="Perlinska-Lenart U."/>
            <person name="Aleksandrzak-Piekarczyk T."/>
            <person name="Szatraj K."/>
            <person name="Zielenkiewicz U."/>
            <person name="Pilsyk S."/>
            <person name="Malc E."/>
            <person name="Mieczkowski P."/>
            <person name="Kruszewska J.S."/>
            <person name="Biernat P."/>
            <person name="Pawlowska J."/>
        </authorList>
    </citation>
    <scope>NUCLEOTIDE SEQUENCE</scope>
    <source>
        <strain evidence="7">WA0000067209</strain>
    </source>
</reference>
<dbReference type="GO" id="GO:0015031">
    <property type="term" value="P:protein transport"/>
    <property type="evidence" value="ECO:0007669"/>
    <property type="project" value="UniProtKB-KW"/>
</dbReference>
<organism evidence="7 8">
    <name type="scientific">Mortierella isabellina</name>
    <name type="common">Filamentous fungus</name>
    <name type="synonym">Umbelopsis isabellina</name>
    <dbReference type="NCBI Taxonomy" id="91625"/>
    <lineage>
        <taxon>Eukaryota</taxon>
        <taxon>Fungi</taxon>
        <taxon>Fungi incertae sedis</taxon>
        <taxon>Mucoromycota</taxon>
        <taxon>Mucoromycotina</taxon>
        <taxon>Umbelopsidomycetes</taxon>
        <taxon>Umbelopsidales</taxon>
        <taxon>Umbelopsidaceae</taxon>
        <taxon>Umbelopsis</taxon>
    </lineage>
</organism>
<dbReference type="Pfam" id="PF00780">
    <property type="entry name" value="CNH"/>
    <property type="match status" value="1"/>
</dbReference>
<keyword evidence="3" id="KW-0963">Cytoplasm</keyword>
<dbReference type="InterPro" id="IPR032914">
    <property type="entry name" value="Vam6/VPS39/TRAP1"/>
</dbReference>
<evidence type="ECO:0000256" key="2">
    <source>
        <dbReference type="ARBA" id="ARBA00022448"/>
    </source>
</evidence>
<evidence type="ECO:0000256" key="1">
    <source>
        <dbReference type="ARBA" id="ARBA00004496"/>
    </source>
</evidence>
<feature type="compositionally biased region" description="Polar residues" evidence="5">
    <location>
        <begin position="59"/>
        <end position="74"/>
    </location>
</feature>
<dbReference type="InterPro" id="IPR001180">
    <property type="entry name" value="CNH_dom"/>
</dbReference>
<keyword evidence="4" id="KW-0653">Protein transport</keyword>
<dbReference type="AlphaFoldDB" id="A0A8H7PQH4"/>
<dbReference type="InterPro" id="IPR019452">
    <property type="entry name" value="VPS39/TGF_beta_rcpt-assoc_1"/>
</dbReference>
<dbReference type="PROSITE" id="PS50219">
    <property type="entry name" value="CNH"/>
    <property type="match status" value="1"/>
</dbReference>
<dbReference type="OrthoDB" id="10258882at2759"/>